<feature type="domain" description="AB hydrolase-1" evidence="1">
    <location>
        <begin position="31"/>
        <end position="293"/>
    </location>
</feature>
<keyword evidence="3" id="KW-1185">Reference proteome</keyword>
<dbReference type="AlphaFoldDB" id="A0A2A9NW29"/>
<dbReference type="OrthoDB" id="294702at2759"/>
<name>A0A2A9NW29_9AGAR</name>
<reference evidence="2 3" key="1">
    <citation type="submission" date="2014-02" db="EMBL/GenBank/DDBJ databases">
        <title>Transposable element dynamics among asymbiotic and ectomycorrhizal Amanita fungi.</title>
        <authorList>
            <consortium name="DOE Joint Genome Institute"/>
            <person name="Hess J."/>
            <person name="Skrede I."/>
            <person name="Wolfe B."/>
            <person name="LaButti K."/>
            <person name="Ohm R.A."/>
            <person name="Grigoriev I.V."/>
            <person name="Pringle A."/>
        </authorList>
    </citation>
    <scope>NUCLEOTIDE SEQUENCE [LARGE SCALE GENOMIC DNA]</scope>
    <source>
        <strain evidence="2 3">SKay4041</strain>
    </source>
</reference>
<sequence>MIHVEDKRLTLPDARILAYADNGNTSSSIVVLYLHGVFTVGDASRLSPALLEKNVHFVAPTLPGWGASSPIPDVSSYPKTFAADITVLLNYLHPQQQNLKLYICAHCFGTVVAQMLCNLSYDVFPLGHRISACILVSPYSPPHCHFAYARSMSWQPYVLAGPPARYVPFNILPRLFRLIISLRVQSRPATDAVVQKYLFDGLSEEETESLLKWKERHGVEEGQFEKEIVRNAIKSVALTWRGFLDMPTIYHSNYGWRPPNFEDRPSAPYFYIVCAQDDPIIPAAMAQWLAKEYGTMVHFTILNGSRLSALIHLDEVWENVFNDHP</sequence>
<dbReference type="InterPro" id="IPR000073">
    <property type="entry name" value="AB_hydrolase_1"/>
</dbReference>
<dbReference type="Proteomes" id="UP000242287">
    <property type="component" value="Unassembled WGS sequence"/>
</dbReference>
<evidence type="ECO:0000313" key="3">
    <source>
        <dbReference type="Proteomes" id="UP000242287"/>
    </source>
</evidence>
<proteinExistence type="predicted"/>
<dbReference type="SUPFAM" id="SSF53474">
    <property type="entry name" value="alpha/beta-Hydrolases"/>
    <property type="match status" value="1"/>
</dbReference>
<evidence type="ECO:0000259" key="1">
    <source>
        <dbReference type="Pfam" id="PF12697"/>
    </source>
</evidence>
<dbReference type="InterPro" id="IPR029058">
    <property type="entry name" value="AB_hydrolase_fold"/>
</dbReference>
<accession>A0A2A9NW29</accession>
<dbReference type="EMBL" id="KZ301978">
    <property type="protein sequence ID" value="PFH52531.1"/>
    <property type="molecule type" value="Genomic_DNA"/>
</dbReference>
<organism evidence="2 3">
    <name type="scientific">Amanita thiersii Skay4041</name>
    <dbReference type="NCBI Taxonomy" id="703135"/>
    <lineage>
        <taxon>Eukaryota</taxon>
        <taxon>Fungi</taxon>
        <taxon>Dikarya</taxon>
        <taxon>Basidiomycota</taxon>
        <taxon>Agaricomycotina</taxon>
        <taxon>Agaricomycetes</taxon>
        <taxon>Agaricomycetidae</taxon>
        <taxon>Agaricales</taxon>
        <taxon>Pluteineae</taxon>
        <taxon>Amanitaceae</taxon>
        <taxon>Amanita</taxon>
    </lineage>
</organism>
<dbReference type="Pfam" id="PF12697">
    <property type="entry name" value="Abhydrolase_6"/>
    <property type="match status" value="1"/>
</dbReference>
<gene>
    <name evidence="2" type="ORF">AMATHDRAFT_139589</name>
</gene>
<evidence type="ECO:0000313" key="2">
    <source>
        <dbReference type="EMBL" id="PFH52531.1"/>
    </source>
</evidence>
<protein>
    <recommendedName>
        <fullName evidence="1">AB hydrolase-1 domain-containing protein</fullName>
    </recommendedName>
</protein>
<dbReference type="Gene3D" id="3.40.50.1820">
    <property type="entry name" value="alpha/beta hydrolase"/>
    <property type="match status" value="1"/>
</dbReference>